<organism evidence="2 3">
    <name type="scientific">Halarchaeum rubridurum</name>
    <dbReference type="NCBI Taxonomy" id="489911"/>
    <lineage>
        <taxon>Archaea</taxon>
        <taxon>Methanobacteriati</taxon>
        <taxon>Methanobacteriota</taxon>
        <taxon>Stenosarchaea group</taxon>
        <taxon>Halobacteria</taxon>
        <taxon>Halobacteriales</taxon>
        <taxon>Halobacteriaceae</taxon>
    </lineage>
</organism>
<sequence>MEVDEPVADEPPDDGDVEGELRDVVAPRLVESHIGACGGAHKGVRAAASAGDRVPFTSERRRSRLQRPTSSRTT</sequence>
<reference evidence="2" key="2">
    <citation type="submission" date="2020-09" db="EMBL/GenBank/DDBJ databases">
        <authorList>
            <person name="Sun Q."/>
            <person name="Ohkuma M."/>
        </authorList>
    </citation>
    <scope>NUCLEOTIDE SEQUENCE</scope>
    <source>
        <strain evidence="2">JCM 16108</strain>
    </source>
</reference>
<protein>
    <submittedName>
        <fullName evidence="2">Uncharacterized protein</fullName>
    </submittedName>
</protein>
<dbReference type="Proteomes" id="UP000614609">
    <property type="component" value="Unassembled WGS sequence"/>
</dbReference>
<feature type="region of interest" description="Disordered" evidence="1">
    <location>
        <begin position="42"/>
        <end position="74"/>
    </location>
</feature>
<comment type="caution">
    <text evidence="2">The sequence shown here is derived from an EMBL/GenBank/DDBJ whole genome shotgun (WGS) entry which is preliminary data.</text>
</comment>
<evidence type="ECO:0000313" key="3">
    <source>
        <dbReference type="Proteomes" id="UP000614609"/>
    </source>
</evidence>
<evidence type="ECO:0000313" key="2">
    <source>
        <dbReference type="EMBL" id="GGM64655.1"/>
    </source>
</evidence>
<accession>A0A830FYW2</accession>
<reference evidence="2" key="1">
    <citation type="journal article" date="2014" name="Int. J. Syst. Evol. Microbiol.">
        <title>Complete genome sequence of Corynebacterium casei LMG S-19264T (=DSM 44701T), isolated from a smear-ripened cheese.</title>
        <authorList>
            <consortium name="US DOE Joint Genome Institute (JGI-PGF)"/>
            <person name="Walter F."/>
            <person name="Albersmeier A."/>
            <person name="Kalinowski J."/>
            <person name="Ruckert C."/>
        </authorList>
    </citation>
    <scope>NUCLEOTIDE SEQUENCE</scope>
    <source>
        <strain evidence="2">JCM 16108</strain>
    </source>
</reference>
<keyword evidence="3" id="KW-1185">Reference proteome</keyword>
<dbReference type="EMBL" id="BMOO01000003">
    <property type="protein sequence ID" value="GGM64655.1"/>
    <property type="molecule type" value="Genomic_DNA"/>
</dbReference>
<proteinExistence type="predicted"/>
<dbReference type="AlphaFoldDB" id="A0A830FYW2"/>
<gene>
    <name evidence="2" type="ORF">GCM10009017_13480</name>
</gene>
<name>A0A830FYW2_9EURY</name>
<evidence type="ECO:0000256" key="1">
    <source>
        <dbReference type="SAM" id="MobiDB-lite"/>
    </source>
</evidence>